<dbReference type="SMART" id="SM00176">
    <property type="entry name" value="RAN"/>
    <property type="match status" value="1"/>
</dbReference>
<dbReference type="Proteomes" id="UP000186817">
    <property type="component" value="Unassembled WGS sequence"/>
</dbReference>
<dbReference type="Gene3D" id="3.40.50.300">
    <property type="entry name" value="P-loop containing nucleotide triphosphate hydrolases"/>
    <property type="match status" value="1"/>
</dbReference>
<keyword evidence="6" id="KW-1185">Reference proteome</keyword>
<keyword evidence="2" id="KW-0547">Nucleotide-binding</keyword>
<evidence type="ECO:0000256" key="2">
    <source>
        <dbReference type="ARBA" id="ARBA00022741"/>
    </source>
</evidence>
<dbReference type="InterPro" id="IPR005225">
    <property type="entry name" value="Small_GTP-bd"/>
</dbReference>
<comment type="caution">
    <text evidence="5">The sequence shown here is derived from an EMBL/GenBank/DDBJ whole genome shotgun (WGS) entry which is preliminary data.</text>
</comment>
<proteinExistence type="inferred from homology"/>
<dbReference type="GO" id="GO:0005525">
    <property type="term" value="F:GTP binding"/>
    <property type="evidence" value="ECO:0007669"/>
    <property type="project" value="UniProtKB-KW"/>
</dbReference>
<name>A0A1Q9DRF1_SYMMI</name>
<evidence type="ECO:0000256" key="1">
    <source>
        <dbReference type="ARBA" id="ARBA00006270"/>
    </source>
</evidence>
<dbReference type="NCBIfam" id="TIGR00231">
    <property type="entry name" value="small_GTP"/>
    <property type="match status" value="1"/>
</dbReference>
<dbReference type="SMART" id="SM00174">
    <property type="entry name" value="RHO"/>
    <property type="match status" value="1"/>
</dbReference>
<dbReference type="AlphaFoldDB" id="A0A1Q9DRF1"/>
<dbReference type="OrthoDB" id="9989112at2759"/>
<evidence type="ECO:0000256" key="3">
    <source>
        <dbReference type="ARBA" id="ARBA00023134"/>
    </source>
</evidence>
<evidence type="ECO:0000313" key="5">
    <source>
        <dbReference type="EMBL" id="OLP97757.1"/>
    </source>
</evidence>
<keyword evidence="3" id="KW-0342">GTP-binding</keyword>
<keyword evidence="4" id="KW-0449">Lipoprotein</keyword>
<evidence type="ECO:0000256" key="4">
    <source>
        <dbReference type="ARBA" id="ARBA00023288"/>
    </source>
</evidence>
<sequence>MQQKQVVKGGVVEGVDASAVVESSKAVLSMERVDLSSKKTWMGGGALGNFKMSFMVPIEVVRLQAPALLVSETGTDGWRVKEKMASCDMFIKLMMLGDTGVGKTALVVKFVDDGFKNDNKPTFGIDFKHKMLWMGGKRVKIQIWDTAGQERHHTITKQYYRSAMGIFLCYDVTREDSFQNIKRWNEQIELHGAKDVQRILVGNKVDAEDIAVSPERGRALAEQYGMPFFEASAWFGDNVNEAFLRLTEMVIRQRRRQDEPFVPNSLRLHKESASKERPCCIRE</sequence>
<dbReference type="OMA" id="ERHHTIT"/>
<dbReference type="InterPro" id="IPR001806">
    <property type="entry name" value="Small_GTPase"/>
</dbReference>
<reference evidence="5 6" key="1">
    <citation type="submission" date="2016-02" db="EMBL/GenBank/DDBJ databases">
        <title>Genome analysis of coral dinoflagellate symbionts highlights evolutionary adaptations to a symbiotic lifestyle.</title>
        <authorList>
            <person name="Aranda M."/>
            <person name="Li Y."/>
            <person name="Liew Y.J."/>
            <person name="Baumgarten S."/>
            <person name="Simakov O."/>
            <person name="Wilson M."/>
            <person name="Piel J."/>
            <person name="Ashoor H."/>
            <person name="Bougouffa S."/>
            <person name="Bajic V.B."/>
            <person name="Ryu T."/>
            <person name="Ravasi T."/>
            <person name="Bayer T."/>
            <person name="Micklem G."/>
            <person name="Kim H."/>
            <person name="Bhak J."/>
            <person name="Lajeunesse T.C."/>
            <person name="Voolstra C.R."/>
        </authorList>
    </citation>
    <scope>NUCLEOTIDE SEQUENCE [LARGE SCALE GENOMIC DNA]</scope>
    <source>
        <strain evidence="5 6">CCMP2467</strain>
    </source>
</reference>
<comment type="similarity">
    <text evidence="1">Belongs to the small GTPase superfamily. Rab family.</text>
</comment>
<dbReference type="GO" id="GO:0003924">
    <property type="term" value="F:GTPase activity"/>
    <property type="evidence" value="ECO:0007669"/>
    <property type="project" value="InterPro"/>
</dbReference>
<dbReference type="InterPro" id="IPR050305">
    <property type="entry name" value="Small_GTPase_Rab"/>
</dbReference>
<dbReference type="PANTHER" id="PTHR47980">
    <property type="entry name" value="LD44762P"/>
    <property type="match status" value="1"/>
</dbReference>
<dbReference type="PRINTS" id="PR00449">
    <property type="entry name" value="RASTRNSFRMNG"/>
</dbReference>
<dbReference type="SMART" id="SM00175">
    <property type="entry name" value="RAB"/>
    <property type="match status" value="1"/>
</dbReference>
<dbReference type="FunFam" id="3.40.50.300:FF:001129">
    <property type="entry name" value="ras-related protein Rab-44 isoform X2"/>
    <property type="match status" value="1"/>
</dbReference>
<organism evidence="5 6">
    <name type="scientific">Symbiodinium microadriaticum</name>
    <name type="common">Dinoflagellate</name>
    <name type="synonym">Zooxanthella microadriatica</name>
    <dbReference type="NCBI Taxonomy" id="2951"/>
    <lineage>
        <taxon>Eukaryota</taxon>
        <taxon>Sar</taxon>
        <taxon>Alveolata</taxon>
        <taxon>Dinophyceae</taxon>
        <taxon>Suessiales</taxon>
        <taxon>Symbiodiniaceae</taxon>
        <taxon>Symbiodinium</taxon>
    </lineage>
</organism>
<dbReference type="PROSITE" id="PS51421">
    <property type="entry name" value="RAS"/>
    <property type="match status" value="1"/>
</dbReference>
<evidence type="ECO:0000313" key="6">
    <source>
        <dbReference type="Proteomes" id="UP000186817"/>
    </source>
</evidence>
<dbReference type="Pfam" id="PF00071">
    <property type="entry name" value="Ras"/>
    <property type="match status" value="1"/>
</dbReference>
<gene>
    <name evidence="5" type="primary">RABE1E</name>
    <name evidence="5" type="ORF">AK812_SmicGene19860</name>
</gene>
<dbReference type="SUPFAM" id="SSF52540">
    <property type="entry name" value="P-loop containing nucleoside triphosphate hydrolases"/>
    <property type="match status" value="1"/>
</dbReference>
<dbReference type="InterPro" id="IPR027417">
    <property type="entry name" value="P-loop_NTPase"/>
</dbReference>
<dbReference type="PROSITE" id="PS51419">
    <property type="entry name" value="RAB"/>
    <property type="match status" value="1"/>
</dbReference>
<protein>
    <submittedName>
        <fullName evidence="5">Ras-related protein RABE1e</fullName>
    </submittedName>
</protein>
<dbReference type="EMBL" id="LSRX01000422">
    <property type="protein sequence ID" value="OLP97757.1"/>
    <property type="molecule type" value="Genomic_DNA"/>
</dbReference>
<dbReference type="SMART" id="SM00173">
    <property type="entry name" value="RAS"/>
    <property type="match status" value="1"/>
</dbReference>
<accession>A0A1Q9DRF1</accession>
<dbReference type="PROSITE" id="PS51420">
    <property type="entry name" value="RHO"/>
    <property type="match status" value="1"/>
</dbReference>